<evidence type="ECO:0000313" key="3">
    <source>
        <dbReference type="Proteomes" id="UP000272888"/>
    </source>
</evidence>
<dbReference type="Proteomes" id="UP000272888">
    <property type="component" value="Unassembled WGS sequence"/>
</dbReference>
<proteinExistence type="predicted"/>
<reference evidence="3" key="1">
    <citation type="submission" date="2018-09" db="EMBL/GenBank/DDBJ databases">
        <authorList>
            <person name="Livingstone P.G."/>
            <person name="Whitworth D.E."/>
        </authorList>
    </citation>
    <scope>NUCLEOTIDE SEQUENCE [LARGE SCALE GENOMIC DNA]</scope>
    <source>
        <strain evidence="3">CA051B</strain>
    </source>
</reference>
<feature type="transmembrane region" description="Helical" evidence="1">
    <location>
        <begin position="19"/>
        <end position="37"/>
    </location>
</feature>
<dbReference type="AlphaFoldDB" id="A0A3A8MYQ5"/>
<protein>
    <submittedName>
        <fullName evidence="2">MtsA protein</fullName>
    </submittedName>
</protein>
<keyword evidence="1" id="KW-1133">Transmembrane helix</keyword>
<organism evidence="2 3">
    <name type="scientific">Corallococcus llansteffanensis</name>
    <dbReference type="NCBI Taxonomy" id="2316731"/>
    <lineage>
        <taxon>Bacteria</taxon>
        <taxon>Pseudomonadati</taxon>
        <taxon>Myxococcota</taxon>
        <taxon>Myxococcia</taxon>
        <taxon>Myxococcales</taxon>
        <taxon>Cystobacterineae</taxon>
        <taxon>Myxococcaceae</taxon>
        <taxon>Corallococcus</taxon>
    </lineage>
</organism>
<feature type="non-terminal residue" evidence="2">
    <location>
        <position position="454"/>
    </location>
</feature>
<evidence type="ECO:0000256" key="1">
    <source>
        <dbReference type="SAM" id="Phobius"/>
    </source>
</evidence>
<dbReference type="EMBL" id="RAWB01001012">
    <property type="protein sequence ID" value="RKH36439.1"/>
    <property type="molecule type" value="Genomic_DNA"/>
</dbReference>
<name>A0A3A8MYQ5_9BACT</name>
<keyword evidence="3" id="KW-1185">Reference proteome</keyword>
<accession>A0A3A8MYQ5</accession>
<keyword evidence="1" id="KW-0472">Membrane</keyword>
<keyword evidence="1" id="KW-0812">Transmembrane</keyword>
<comment type="caution">
    <text evidence="2">The sequence shown here is derived from an EMBL/GenBank/DDBJ whole genome shotgun (WGS) entry which is preliminary data.</text>
</comment>
<dbReference type="InterPro" id="IPR011044">
    <property type="entry name" value="Quino_amine_DH_bsu"/>
</dbReference>
<sequence>MGDARGPEARALVMGRIRWVALTAGVLGVLGLAAVGMKPRGVPPPPKAPPAAPPVAAEARPLLQAVGPRLTSNQTSQPLSLYGEGLVPGLRLVLGAPFARELPLTVVDARHAYARLPADLALPVGTAQVDVQLSLAASTGPRPAGTARLTVVNDAAFPDLTSLALAPDGRTLFVASPPTDTVFALDVGSGSVEAMAAGDGPSALATWKDQDGHPWLGVAHQSDAGLWLYALDTPERKPRAVPAPAGVWGLEVDGARGVAFVAEHVRDTVHALALADGRERWSAPVDPNPRALARLKGLLAVGSLQTGQVVLLRQDDGRELAPVVPKPGVPIVGGPTEAFSAQVMGGKAPRALVASERLGRVFMASLGPNVGPNAQRMEVSANSGVAVLDLDRQEVVRHRGFGAGVTEGLALDDRAGLLYAADVGLGQVRVLDAKALVARDATAGAAVLQTLPIP</sequence>
<dbReference type="InterPro" id="IPR015943">
    <property type="entry name" value="WD40/YVTN_repeat-like_dom_sf"/>
</dbReference>
<dbReference type="Gene3D" id="2.130.10.10">
    <property type="entry name" value="YVTN repeat-like/Quinoprotein amine dehydrogenase"/>
    <property type="match status" value="1"/>
</dbReference>
<gene>
    <name evidence="2" type="ORF">D7V93_42945</name>
</gene>
<dbReference type="SUPFAM" id="SSF50969">
    <property type="entry name" value="YVTN repeat-like/Quinoprotein amine dehydrogenase"/>
    <property type="match status" value="1"/>
</dbReference>
<evidence type="ECO:0000313" key="2">
    <source>
        <dbReference type="EMBL" id="RKH36439.1"/>
    </source>
</evidence>